<name>A0A9Q3BU77_9BASI</name>
<dbReference type="EMBL" id="AVOT02002681">
    <property type="protein sequence ID" value="MBW0471163.1"/>
    <property type="molecule type" value="Genomic_DNA"/>
</dbReference>
<evidence type="ECO:0000313" key="3">
    <source>
        <dbReference type="Proteomes" id="UP000765509"/>
    </source>
</evidence>
<proteinExistence type="predicted"/>
<evidence type="ECO:0000256" key="1">
    <source>
        <dbReference type="SAM" id="MobiDB-lite"/>
    </source>
</evidence>
<accession>A0A9Q3BU77</accession>
<gene>
    <name evidence="2" type="ORF">O181_010878</name>
</gene>
<reference evidence="2" key="1">
    <citation type="submission" date="2021-03" db="EMBL/GenBank/DDBJ databases">
        <title>Draft genome sequence of rust myrtle Austropuccinia psidii MF-1, a brazilian biotype.</title>
        <authorList>
            <person name="Quecine M.C."/>
            <person name="Pachon D.M.R."/>
            <person name="Bonatelli M.L."/>
            <person name="Correr F.H."/>
            <person name="Franceschini L.M."/>
            <person name="Leite T.F."/>
            <person name="Margarido G.R.A."/>
            <person name="Almeida C.A."/>
            <person name="Ferrarezi J.A."/>
            <person name="Labate C.A."/>
        </authorList>
    </citation>
    <scope>NUCLEOTIDE SEQUENCE</scope>
    <source>
        <strain evidence="2">MF-1</strain>
    </source>
</reference>
<keyword evidence="3" id="KW-1185">Reference proteome</keyword>
<comment type="caution">
    <text evidence="2">The sequence shown here is derived from an EMBL/GenBank/DDBJ whole genome shotgun (WGS) entry which is preliminary data.</text>
</comment>
<feature type="compositionally biased region" description="Acidic residues" evidence="1">
    <location>
        <begin position="12"/>
        <end position="28"/>
    </location>
</feature>
<dbReference type="Proteomes" id="UP000765509">
    <property type="component" value="Unassembled WGS sequence"/>
</dbReference>
<evidence type="ECO:0000313" key="2">
    <source>
        <dbReference type="EMBL" id="MBW0471163.1"/>
    </source>
</evidence>
<dbReference type="AlphaFoldDB" id="A0A9Q3BU77"/>
<organism evidence="2 3">
    <name type="scientific">Austropuccinia psidii MF-1</name>
    <dbReference type="NCBI Taxonomy" id="1389203"/>
    <lineage>
        <taxon>Eukaryota</taxon>
        <taxon>Fungi</taxon>
        <taxon>Dikarya</taxon>
        <taxon>Basidiomycota</taxon>
        <taxon>Pucciniomycotina</taxon>
        <taxon>Pucciniomycetes</taxon>
        <taxon>Pucciniales</taxon>
        <taxon>Sphaerophragmiaceae</taxon>
        <taxon>Austropuccinia</taxon>
    </lineage>
</organism>
<feature type="compositionally biased region" description="Polar residues" evidence="1">
    <location>
        <begin position="42"/>
        <end position="54"/>
    </location>
</feature>
<feature type="region of interest" description="Disordered" evidence="1">
    <location>
        <begin position="1"/>
        <end position="54"/>
    </location>
</feature>
<sequence>MSKTTFKLLGAEEGENSVEEEYSEDNEVFPDLLGASEGTGGPTVSQNNHSFSHQSEPSLLAIMQQITQIMDNLQAASSSKSSGPPLFKTSSMKAPDCFDGTLPFKVRFFIQSCQLIFHDDQENFS</sequence>
<protein>
    <submittedName>
        <fullName evidence="2">Uncharacterized protein</fullName>
    </submittedName>
</protein>